<protein>
    <recommendedName>
        <fullName evidence="3">Swt1-like HEPN domain-containing protein</fullName>
    </recommendedName>
</protein>
<sequence>MGVPLSNYTVLKLLADGAEREQENRRSFELEYALDAMENYSVFAFILHDPAVHKDFHDFFEKQFANLHYSSGKHLVFFGLVDSPKKFVLTGNQPFYTDVRDALELFEDNQLNEYDYSYSAFALANKLNIKPEMLPAIVVTHDTRLRNYRWYKTCPNQIEIQMNRLTGIANRMYLYKEVEKDLDKKQEILYSLLDDTDLDLCKGMGTTELNESMARALSDVLSFIIQEERETDYYNQEGEIIRISNKQSKITLEKAIKSFGRLQQNLKLVDLDEIGNHNLYPLIEDLNIQIGIYLALLNKKNKFEPSYISPIKKDFLDENSFHLLQTGLDVEAYLQSRNINIDYSPSAICLAKMFESEINYSIVHWFRKKYSIELPKYYNKVQPGKEVKLRAKFPSGPAGKPIDFNLEKFGNWQPPELGNSKIIAQFNLNKNEWELMGISNSTAFLSEWKKIHHVRNKAAHTSKVSLQDLYEMKKSLSKLANNNIFENLANMKNEFRNIHESH</sequence>
<dbReference type="Proteomes" id="UP000018877">
    <property type="component" value="Unassembled WGS sequence"/>
</dbReference>
<evidence type="ECO:0008006" key="3">
    <source>
        <dbReference type="Google" id="ProtNLM"/>
    </source>
</evidence>
<proteinExistence type="predicted"/>
<accession>A0AB94IQT5</accession>
<comment type="caution">
    <text evidence="1">The sequence shown here is derived from an EMBL/GenBank/DDBJ whole genome shotgun (WGS) entry which is preliminary data.</text>
</comment>
<evidence type="ECO:0000313" key="2">
    <source>
        <dbReference type="Proteomes" id="UP000018877"/>
    </source>
</evidence>
<dbReference type="AlphaFoldDB" id="A0AB94IQT5"/>
<name>A0AB94IQT5_9BACI</name>
<reference evidence="1 2" key="1">
    <citation type="journal article" date="2014" name="Environ. Microbiol.">
        <title>The nitrate-ammonifying and nosZ-carrying bacterium Bacillus vireti is a potent source and sink for nitric and nitrous oxide under high nitrate conditions.</title>
        <authorList>
            <person name="Mania D."/>
            <person name="Heylen K."/>
            <person name="van Spanning R.J."/>
            <person name="Frostegard A."/>
        </authorList>
    </citation>
    <scope>NUCLEOTIDE SEQUENCE [LARGE SCALE GENOMIC DNA]</scope>
    <source>
        <strain evidence="1 2">LMG 21834</strain>
    </source>
</reference>
<keyword evidence="2" id="KW-1185">Reference proteome</keyword>
<organism evidence="1 2">
    <name type="scientific">Neobacillus vireti LMG 21834</name>
    <dbReference type="NCBI Taxonomy" id="1131730"/>
    <lineage>
        <taxon>Bacteria</taxon>
        <taxon>Bacillati</taxon>
        <taxon>Bacillota</taxon>
        <taxon>Bacilli</taxon>
        <taxon>Bacillales</taxon>
        <taxon>Bacillaceae</taxon>
        <taxon>Neobacillus</taxon>
    </lineage>
</organism>
<dbReference type="EMBL" id="ALAN01000054">
    <property type="protein sequence ID" value="ETI69450.1"/>
    <property type="molecule type" value="Genomic_DNA"/>
</dbReference>
<dbReference type="RefSeq" id="WP_024027750.1">
    <property type="nucleotide sequence ID" value="NZ_ALAN01000054.1"/>
</dbReference>
<evidence type="ECO:0000313" key="1">
    <source>
        <dbReference type="EMBL" id="ETI69450.1"/>
    </source>
</evidence>
<gene>
    <name evidence="1" type="ORF">BAVI_07726</name>
</gene>